<dbReference type="GeneID" id="37195933"/>
<name>A0A395I355_ASPHC</name>
<evidence type="ECO:0000313" key="1">
    <source>
        <dbReference type="EMBL" id="RAL13628.1"/>
    </source>
</evidence>
<proteinExistence type="predicted"/>
<reference evidence="1 2" key="1">
    <citation type="submission" date="2018-02" db="EMBL/GenBank/DDBJ databases">
        <title>The genomes of Aspergillus section Nigri reveals drivers in fungal speciation.</title>
        <authorList>
            <consortium name="DOE Joint Genome Institute"/>
            <person name="Vesth T.C."/>
            <person name="Nybo J."/>
            <person name="Theobald S."/>
            <person name="Brandl J."/>
            <person name="Frisvad J.C."/>
            <person name="Nielsen K.F."/>
            <person name="Lyhne E.K."/>
            <person name="Kogle M.E."/>
            <person name="Kuo A."/>
            <person name="Riley R."/>
            <person name="Clum A."/>
            <person name="Nolan M."/>
            <person name="Lipzen A."/>
            <person name="Salamov A."/>
            <person name="Henrissat B."/>
            <person name="Wiebenga A."/>
            <person name="De vries R.P."/>
            <person name="Grigoriev I.V."/>
            <person name="Mortensen U.H."/>
            <person name="Andersen M.R."/>
            <person name="Baker S.E."/>
        </authorList>
    </citation>
    <scope>NUCLEOTIDE SEQUENCE [LARGE SCALE GENOMIC DNA]</scope>
    <source>
        <strain evidence="1 2">CBS 101889</strain>
    </source>
</reference>
<gene>
    <name evidence="1" type="ORF">BO97DRAFT_34153</name>
</gene>
<accession>A0A395I355</accession>
<dbReference type="VEuPathDB" id="FungiDB:BO97DRAFT_34153"/>
<evidence type="ECO:0000313" key="2">
    <source>
        <dbReference type="Proteomes" id="UP000248961"/>
    </source>
</evidence>
<dbReference type="Proteomes" id="UP000248961">
    <property type="component" value="Unassembled WGS sequence"/>
</dbReference>
<organism evidence="1 2">
    <name type="scientific">Aspergillus homomorphus (strain CBS 101889)</name>
    <dbReference type="NCBI Taxonomy" id="1450537"/>
    <lineage>
        <taxon>Eukaryota</taxon>
        <taxon>Fungi</taxon>
        <taxon>Dikarya</taxon>
        <taxon>Ascomycota</taxon>
        <taxon>Pezizomycotina</taxon>
        <taxon>Eurotiomycetes</taxon>
        <taxon>Eurotiomycetidae</taxon>
        <taxon>Eurotiales</taxon>
        <taxon>Aspergillaceae</taxon>
        <taxon>Aspergillus</taxon>
        <taxon>Aspergillus subgen. Circumdati</taxon>
    </lineage>
</organism>
<protein>
    <submittedName>
        <fullName evidence="1">Uncharacterized protein</fullName>
    </submittedName>
</protein>
<keyword evidence="2" id="KW-1185">Reference proteome</keyword>
<dbReference type="RefSeq" id="XP_025552782.1">
    <property type="nucleotide sequence ID" value="XM_025691644.1"/>
</dbReference>
<sequence>MEAILQMVGFSFSFLLLEKSPRCTLPAPDVARLSSLSNLNHREYWNTGSHLSHILPARTFSLALVSLSPLSYNRSPRH</sequence>
<dbReference type="AlphaFoldDB" id="A0A395I355"/>
<dbReference type="EMBL" id="KZ824278">
    <property type="protein sequence ID" value="RAL13628.1"/>
    <property type="molecule type" value="Genomic_DNA"/>
</dbReference>